<dbReference type="GO" id="GO:0022857">
    <property type="term" value="F:transmembrane transporter activity"/>
    <property type="evidence" value="ECO:0007669"/>
    <property type="project" value="InterPro"/>
</dbReference>
<dbReference type="AlphaFoldDB" id="A0A072PPG5"/>
<dbReference type="HOGENOM" id="CLU_021993_0_0_1"/>
<dbReference type="FunFam" id="1.20.1250.20:FF:000286">
    <property type="entry name" value="MFS efflux transporter"/>
    <property type="match status" value="1"/>
</dbReference>
<evidence type="ECO:0000259" key="9">
    <source>
        <dbReference type="PROSITE" id="PS50850"/>
    </source>
</evidence>
<feature type="transmembrane region" description="Helical" evidence="8">
    <location>
        <begin position="358"/>
        <end position="377"/>
    </location>
</feature>
<comment type="caution">
    <text evidence="10">The sequence shown here is derived from an EMBL/GenBank/DDBJ whole genome shotgun (WGS) entry which is preliminary data.</text>
</comment>
<feature type="transmembrane region" description="Helical" evidence="8">
    <location>
        <begin position="212"/>
        <end position="233"/>
    </location>
</feature>
<dbReference type="FunFam" id="1.20.1250.20:FF:000308">
    <property type="entry name" value="MFS efflux transporter"/>
    <property type="match status" value="1"/>
</dbReference>
<protein>
    <recommendedName>
        <fullName evidence="9">Major facilitator superfamily (MFS) profile domain-containing protein</fullName>
    </recommendedName>
</protein>
<evidence type="ECO:0000256" key="5">
    <source>
        <dbReference type="ARBA" id="ARBA00022989"/>
    </source>
</evidence>
<reference evidence="10 11" key="1">
    <citation type="submission" date="2013-03" db="EMBL/GenBank/DDBJ databases">
        <title>The Genome Sequence of Exophiala aquamarina CBS 119918.</title>
        <authorList>
            <consortium name="The Broad Institute Genomics Platform"/>
            <person name="Cuomo C."/>
            <person name="de Hoog S."/>
            <person name="Gorbushina A."/>
            <person name="Walker B."/>
            <person name="Young S.K."/>
            <person name="Zeng Q."/>
            <person name="Gargeya S."/>
            <person name="Fitzgerald M."/>
            <person name="Haas B."/>
            <person name="Abouelleil A."/>
            <person name="Allen A.W."/>
            <person name="Alvarado L."/>
            <person name="Arachchi H.M."/>
            <person name="Berlin A.M."/>
            <person name="Chapman S.B."/>
            <person name="Gainer-Dewar J."/>
            <person name="Goldberg J."/>
            <person name="Griggs A."/>
            <person name="Gujja S."/>
            <person name="Hansen M."/>
            <person name="Howarth C."/>
            <person name="Imamovic A."/>
            <person name="Ireland A."/>
            <person name="Larimer J."/>
            <person name="McCowan C."/>
            <person name="Murphy C."/>
            <person name="Pearson M."/>
            <person name="Poon T.W."/>
            <person name="Priest M."/>
            <person name="Roberts A."/>
            <person name="Saif S."/>
            <person name="Shea T."/>
            <person name="Sisk P."/>
            <person name="Sykes S."/>
            <person name="Wortman J."/>
            <person name="Nusbaum C."/>
            <person name="Birren B."/>
        </authorList>
    </citation>
    <scope>NUCLEOTIDE SEQUENCE [LARGE SCALE GENOMIC DNA]</scope>
    <source>
        <strain evidence="10 11">CBS 119918</strain>
    </source>
</reference>
<dbReference type="Proteomes" id="UP000027920">
    <property type="component" value="Unassembled WGS sequence"/>
</dbReference>
<dbReference type="RefSeq" id="XP_013264594.1">
    <property type="nucleotide sequence ID" value="XM_013409140.1"/>
</dbReference>
<dbReference type="InterPro" id="IPR051788">
    <property type="entry name" value="MFS_Transporter"/>
</dbReference>
<evidence type="ECO:0000256" key="4">
    <source>
        <dbReference type="ARBA" id="ARBA00022692"/>
    </source>
</evidence>
<feature type="domain" description="Major facilitator superfamily (MFS) profile" evidence="9">
    <location>
        <begin position="88"/>
        <end position="472"/>
    </location>
</feature>
<evidence type="ECO:0000313" key="11">
    <source>
        <dbReference type="Proteomes" id="UP000027920"/>
    </source>
</evidence>
<dbReference type="Pfam" id="PF07690">
    <property type="entry name" value="MFS_1"/>
    <property type="match status" value="1"/>
</dbReference>
<comment type="similarity">
    <text evidence="2">Belongs to the major facilitator superfamily.</text>
</comment>
<dbReference type="PROSITE" id="PS50850">
    <property type="entry name" value="MFS"/>
    <property type="match status" value="1"/>
</dbReference>
<evidence type="ECO:0000256" key="2">
    <source>
        <dbReference type="ARBA" id="ARBA00008335"/>
    </source>
</evidence>
<dbReference type="PANTHER" id="PTHR23514:SF3">
    <property type="entry name" value="BYPASS OF STOP CODON PROTEIN 6"/>
    <property type="match status" value="1"/>
</dbReference>
<feature type="transmembrane region" description="Helical" evidence="8">
    <location>
        <begin position="153"/>
        <end position="169"/>
    </location>
</feature>
<evidence type="ECO:0000256" key="1">
    <source>
        <dbReference type="ARBA" id="ARBA00004127"/>
    </source>
</evidence>
<evidence type="ECO:0000313" key="10">
    <source>
        <dbReference type="EMBL" id="KEF62004.1"/>
    </source>
</evidence>
<feature type="transmembrane region" description="Helical" evidence="8">
    <location>
        <begin position="383"/>
        <end position="406"/>
    </location>
</feature>
<dbReference type="OrthoDB" id="413079at2759"/>
<dbReference type="GO" id="GO:0016020">
    <property type="term" value="C:membrane"/>
    <property type="evidence" value="ECO:0007669"/>
    <property type="project" value="TreeGrafter"/>
</dbReference>
<comment type="subcellular location">
    <subcellularLocation>
        <location evidence="1">Endomembrane system</location>
        <topology evidence="1">Multi-pass membrane protein</topology>
    </subcellularLocation>
</comment>
<dbReference type="GO" id="GO:0012505">
    <property type="term" value="C:endomembrane system"/>
    <property type="evidence" value="ECO:0007669"/>
    <property type="project" value="UniProtKB-SubCell"/>
</dbReference>
<feature type="transmembrane region" description="Helical" evidence="8">
    <location>
        <begin position="119"/>
        <end position="141"/>
    </location>
</feature>
<evidence type="ECO:0000256" key="3">
    <source>
        <dbReference type="ARBA" id="ARBA00022448"/>
    </source>
</evidence>
<evidence type="ECO:0000256" key="8">
    <source>
        <dbReference type="SAM" id="Phobius"/>
    </source>
</evidence>
<keyword evidence="5 8" id="KW-1133">Transmembrane helix</keyword>
<sequence length="473" mass="51373">MELPAQDVGGRLSRSPVSLPEQTTNAFEAGRVGPKKTIKEIPRRIFGLSKSEATNARSELDELNAEAISMPSVPLAQRWNQPSGNIPRLGFAFMSFMIAGMNDAVVGALIPYLEEYYDLNYTLVSLMFLTPFVGYSTAAFANATIHSKFGQKGIAFAAPICHIITYIVICLHPPFPVVVAINIISGFGNGLTDACFSAWVGGMQNPNSVQGLLHSCYSIGALFAPLIATSMIVKSNLHWYTFYYVMIAASVLEWVGLVTSFWHKTGKVYRAEHPRDSDASGSRTREALKSRITWTCMFYLLLYMGIEVGLGGWVVTFMLRVRKASPYDAGISGTGFWAGMAAGRASLGFVTERYGERLCVSIYLAICIALQMIFWLVPQFIVSAVAVAFLGFFLGPMFPGGVMMAAKLLPKHIHVSALGFAMALGGTGGTVFPFAIGAIAAKKGVSVLQPIILALIAVVGMIWLSFPRIRKRE</sequence>
<organism evidence="10 11">
    <name type="scientific">Exophiala aquamarina CBS 119918</name>
    <dbReference type="NCBI Taxonomy" id="1182545"/>
    <lineage>
        <taxon>Eukaryota</taxon>
        <taxon>Fungi</taxon>
        <taxon>Dikarya</taxon>
        <taxon>Ascomycota</taxon>
        <taxon>Pezizomycotina</taxon>
        <taxon>Eurotiomycetes</taxon>
        <taxon>Chaetothyriomycetidae</taxon>
        <taxon>Chaetothyriales</taxon>
        <taxon>Herpotrichiellaceae</taxon>
        <taxon>Exophiala</taxon>
    </lineage>
</organism>
<dbReference type="PANTHER" id="PTHR23514">
    <property type="entry name" value="BYPASS OF STOP CODON PROTEIN 6"/>
    <property type="match status" value="1"/>
</dbReference>
<evidence type="ECO:0000256" key="7">
    <source>
        <dbReference type="SAM" id="MobiDB-lite"/>
    </source>
</evidence>
<dbReference type="EMBL" id="AMGV01000002">
    <property type="protein sequence ID" value="KEF62004.1"/>
    <property type="molecule type" value="Genomic_DNA"/>
</dbReference>
<feature type="transmembrane region" description="Helical" evidence="8">
    <location>
        <begin position="175"/>
        <end position="200"/>
    </location>
</feature>
<dbReference type="InterPro" id="IPR011701">
    <property type="entry name" value="MFS"/>
</dbReference>
<dbReference type="SUPFAM" id="SSF103473">
    <property type="entry name" value="MFS general substrate transporter"/>
    <property type="match status" value="1"/>
</dbReference>
<feature type="transmembrane region" description="Helical" evidence="8">
    <location>
        <begin position="447"/>
        <end position="466"/>
    </location>
</feature>
<keyword evidence="6 8" id="KW-0472">Membrane</keyword>
<dbReference type="GeneID" id="25278510"/>
<keyword evidence="11" id="KW-1185">Reference proteome</keyword>
<dbReference type="InterPro" id="IPR020846">
    <property type="entry name" value="MFS_dom"/>
</dbReference>
<feature type="region of interest" description="Disordered" evidence="7">
    <location>
        <begin position="1"/>
        <end position="20"/>
    </location>
</feature>
<keyword evidence="4 8" id="KW-0812">Transmembrane</keyword>
<feature type="transmembrane region" description="Helical" evidence="8">
    <location>
        <begin position="239"/>
        <end position="262"/>
    </location>
</feature>
<keyword evidence="3" id="KW-0813">Transport</keyword>
<gene>
    <name evidence="10" type="ORF">A1O9_03576</name>
</gene>
<dbReference type="VEuPathDB" id="FungiDB:A1O9_03576"/>
<accession>A0A072PPG5</accession>
<proteinExistence type="inferred from homology"/>
<feature type="transmembrane region" description="Helical" evidence="8">
    <location>
        <begin position="418"/>
        <end position="441"/>
    </location>
</feature>
<name>A0A072PPG5_9EURO</name>
<dbReference type="Gene3D" id="1.20.1250.20">
    <property type="entry name" value="MFS general substrate transporter like domains"/>
    <property type="match status" value="2"/>
</dbReference>
<evidence type="ECO:0000256" key="6">
    <source>
        <dbReference type="ARBA" id="ARBA00023136"/>
    </source>
</evidence>
<feature type="transmembrane region" description="Helical" evidence="8">
    <location>
        <begin position="292"/>
        <end position="319"/>
    </location>
</feature>
<feature type="transmembrane region" description="Helical" evidence="8">
    <location>
        <begin position="89"/>
        <end position="113"/>
    </location>
</feature>
<dbReference type="InterPro" id="IPR036259">
    <property type="entry name" value="MFS_trans_sf"/>
</dbReference>
<feature type="transmembrane region" description="Helical" evidence="8">
    <location>
        <begin position="331"/>
        <end position="351"/>
    </location>
</feature>